<protein>
    <submittedName>
        <fullName evidence="1">Uncharacterized protein</fullName>
    </submittedName>
</protein>
<dbReference type="EMBL" id="MUBJ01000013">
    <property type="protein sequence ID" value="OTA15646.1"/>
    <property type="molecule type" value="Genomic_DNA"/>
</dbReference>
<accession>A0A1Y2SDN9</accession>
<proteinExistence type="predicted"/>
<organism evidence="1 2">
    <name type="scientific">Xenorhabdus vietnamensis</name>
    <dbReference type="NCBI Taxonomy" id="351656"/>
    <lineage>
        <taxon>Bacteria</taxon>
        <taxon>Pseudomonadati</taxon>
        <taxon>Pseudomonadota</taxon>
        <taxon>Gammaproteobacteria</taxon>
        <taxon>Enterobacterales</taxon>
        <taxon>Morganellaceae</taxon>
        <taxon>Xenorhabdus</taxon>
    </lineage>
</organism>
<sequence>MNSFLSTDPYNILETVTKFKNEFISIENQYVRDCLISTVKKTLLLKIIHNKTLTNNRYLLSIIYDFLCCISSINLNEERYFYFNLRSSIENIIRFSLDKPNDDETGITRLFTQFKDKYKNISGVSSLSRAYSDACNYVHNNIKAGLDLSKSFSYINGTKNLPTKRLKSLAKELHEVQSSIDEILIANNKADITYTFLYLNESLTYLTNKRFIEKLN</sequence>
<comment type="caution">
    <text evidence="1">The sequence shown here is derived from an EMBL/GenBank/DDBJ whole genome shotgun (WGS) entry which is preliminary data.</text>
</comment>
<dbReference type="RefSeq" id="WP_086109608.1">
    <property type="nucleotide sequence ID" value="NZ_CAWNGD010000035.1"/>
</dbReference>
<dbReference type="STRING" id="351656.Xvie_02499"/>
<evidence type="ECO:0000313" key="2">
    <source>
        <dbReference type="Proteomes" id="UP000194350"/>
    </source>
</evidence>
<dbReference type="OrthoDB" id="3035540at2"/>
<reference evidence="1 2" key="1">
    <citation type="submission" date="2016-10" db="EMBL/GenBank/DDBJ databases">
        <title>Systematic genetic and metabolomic analysis of Xenorhabdus and Photorhabdus spp., highlights the requirements for a dual symbiotic and pathogenic life style.</title>
        <authorList>
            <person name="Tobias N.J."/>
            <person name="Wolff H."/>
            <person name="Djahanschiri B."/>
            <person name="Pidot S.J."/>
            <person name="Stinear T.P."/>
            <person name="Ebersberger I."/>
            <person name="Bode H.B."/>
        </authorList>
    </citation>
    <scope>NUCLEOTIDE SEQUENCE [LARGE SCALE GENOMIC DNA]</scope>
    <source>
        <strain evidence="1 2">DSM 22392</strain>
    </source>
</reference>
<name>A0A1Y2SDN9_9GAMM</name>
<dbReference type="Proteomes" id="UP000194350">
    <property type="component" value="Unassembled WGS sequence"/>
</dbReference>
<gene>
    <name evidence="1" type="ORF">Xvie_02499</name>
</gene>
<keyword evidence="2" id="KW-1185">Reference proteome</keyword>
<dbReference type="AlphaFoldDB" id="A0A1Y2SDN9"/>
<evidence type="ECO:0000313" key="1">
    <source>
        <dbReference type="EMBL" id="OTA15646.1"/>
    </source>
</evidence>